<dbReference type="PANTHER" id="PTHR10426:SF88">
    <property type="entry name" value="ADIPOCYTE PLASMA MEMBRANE-ASSOCIATED PROTEIN HEMOMUCIN-RELATED"/>
    <property type="match status" value="1"/>
</dbReference>
<keyword evidence="2" id="KW-0597">Phosphoprotein</keyword>
<feature type="domain" description="Strictosidine synthase conserved region" evidence="4">
    <location>
        <begin position="148"/>
        <end position="235"/>
    </location>
</feature>
<dbReference type="OrthoDB" id="9775406at2"/>
<dbReference type="Gene3D" id="2.120.10.30">
    <property type="entry name" value="TolB, C-terminal domain"/>
    <property type="match status" value="1"/>
</dbReference>
<dbReference type="GO" id="GO:0016787">
    <property type="term" value="F:hydrolase activity"/>
    <property type="evidence" value="ECO:0007669"/>
    <property type="project" value="TreeGrafter"/>
</dbReference>
<dbReference type="STRING" id="637679.GCA_001550055_03060"/>
<sequence length="357" mass="38637">MKKIIVRGAAAVVALLLLFILWPAKIDPVAYTPPEGPGFTGVYATNEALLEAETIPLQFSQGPEDVAVDAGGRIYGGLHDGRIVRILKDGTQEVFATIEGGRPLGLHFDAAGNLIVADAWKGLLSFDTEGAMTVLSTEEGGVPFAFADDLDIASDGKIYFSDASFTYNQPDYRLDLLEARGNGRLLVFDPATGETTKLLGNLYFANGIALSQNEDFVLVNETGRYRVTRYWLKGEKAGTSDIFIDNLPGFPDGISANRKGTFWLAIPSPRNPKMDGLHPKPWAKALVSKLPTFLQPSAIHMGLVIALDEEGQVIRTLQDPRGDNVYMITSAEQVGDMLYLGSLEAPQVARVPIPADK</sequence>
<dbReference type="FunFam" id="2.120.10.30:FF:000066">
    <property type="entry name" value="ABC transporter permease protein"/>
    <property type="match status" value="1"/>
</dbReference>
<name>A0A1G7CP21_9PROT</name>
<accession>A0A1G7CP21</accession>
<evidence type="ECO:0000313" key="5">
    <source>
        <dbReference type="EMBL" id="SDE40416.1"/>
    </source>
</evidence>
<dbReference type="Pfam" id="PF20067">
    <property type="entry name" value="SSL_N"/>
    <property type="match status" value="1"/>
</dbReference>
<keyword evidence="3" id="KW-0325">Glycoprotein</keyword>
<dbReference type="InterPro" id="IPR018119">
    <property type="entry name" value="Strictosidine_synth_cons-reg"/>
</dbReference>
<dbReference type="PANTHER" id="PTHR10426">
    <property type="entry name" value="STRICTOSIDINE SYNTHASE-RELATED"/>
    <property type="match status" value="1"/>
</dbReference>
<proteinExistence type="inferred from homology"/>
<dbReference type="Pfam" id="PF03088">
    <property type="entry name" value="Str_synth"/>
    <property type="match status" value="1"/>
</dbReference>
<dbReference type="RefSeq" id="WP_068306670.1">
    <property type="nucleotide sequence ID" value="NZ_FNAK01000006.1"/>
</dbReference>
<dbReference type="AlphaFoldDB" id="A0A1G7CP21"/>
<organism evidence="5 6">
    <name type="scientific">Kordiimonas lacus</name>
    <dbReference type="NCBI Taxonomy" id="637679"/>
    <lineage>
        <taxon>Bacteria</taxon>
        <taxon>Pseudomonadati</taxon>
        <taxon>Pseudomonadota</taxon>
        <taxon>Alphaproteobacteria</taxon>
        <taxon>Kordiimonadales</taxon>
        <taxon>Kordiimonadaceae</taxon>
        <taxon>Kordiimonas</taxon>
    </lineage>
</organism>
<evidence type="ECO:0000256" key="1">
    <source>
        <dbReference type="ARBA" id="ARBA00009191"/>
    </source>
</evidence>
<evidence type="ECO:0000256" key="2">
    <source>
        <dbReference type="ARBA" id="ARBA00022553"/>
    </source>
</evidence>
<dbReference type="InterPro" id="IPR011042">
    <property type="entry name" value="6-blade_b-propeller_TolB-like"/>
</dbReference>
<gene>
    <name evidence="5" type="ORF">SAMN04488071_2861</name>
</gene>
<dbReference type="SUPFAM" id="SSF63829">
    <property type="entry name" value="Calcium-dependent phosphotriesterase"/>
    <property type="match status" value="1"/>
</dbReference>
<evidence type="ECO:0000256" key="3">
    <source>
        <dbReference type="ARBA" id="ARBA00023180"/>
    </source>
</evidence>
<dbReference type="EMBL" id="FNAK01000006">
    <property type="protein sequence ID" value="SDE40416.1"/>
    <property type="molecule type" value="Genomic_DNA"/>
</dbReference>
<dbReference type="GO" id="GO:0012505">
    <property type="term" value="C:endomembrane system"/>
    <property type="evidence" value="ECO:0007669"/>
    <property type="project" value="TreeGrafter"/>
</dbReference>
<protein>
    <submittedName>
        <fullName evidence="5">Sugar lactone lactonase YvrE</fullName>
    </submittedName>
</protein>
<reference evidence="5 6" key="1">
    <citation type="submission" date="2016-10" db="EMBL/GenBank/DDBJ databases">
        <authorList>
            <person name="de Groot N.N."/>
        </authorList>
    </citation>
    <scope>NUCLEOTIDE SEQUENCE [LARGE SCALE GENOMIC DNA]</scope>
    <source>
        <strain evidence="5 6">CGMCC 1.9109</strain>
    </source>
</reference>
<dbReference type="Proteomes" id="UP000183685">
    <property type="component" value="Unassembled WGS sequence"/>
</dbReference>
<keyword evidence="6" id="KW-1185">Reference proteome</keyword>
<evidence type="ECO:0000259" key="4">
    <source>
        <dbReference type="Pfam" id="PF03088"/>
    </source>
</evidence>
<comment type="similarity">
    <text evidence="1">Belongs to the strictosidine synthase family.</text>
</comment>
<evidence type="ECO:0000313" key="6">
    <source>
        <dbReference type="Proteomes" id="UP000183685"/>
    </source>
</evidence>